<dbReference type="HOGENOM" id="CLU_441457_0_0_1"/>
<sequence length="534" mass="59840">MVKDWSSLQEDIKMLYHVEGQPLKEVMRIIKGRHGFHASERSYRTQLQKWGYLKYSTDSHPKPISTAQKVRSKRRASVRSTNQIPPTSSSDGVSRSATFQPHLPSFSILGHDPTDGLYYNAGLATAFHSSEGAYLGINASMPLGSTHVPLHYGFGLDEQDSNGKTQLHRATIDKSLDQVRTILFAGASVDIRDHSGHQALHYAAIADDLEIFKLLLQFGADVNAESDSVVDALLAYTSDMNLANKAGSTPFHKAVDQEYDAPTLKYLARVLDLGADINHALPDGRLPMQVFLARTVSLPVELNIHMNDVLKRFLAKGPDPLTSFSNGVPIFIRLGENQLGGFGRSGEGKTLKSQGETPLRVLVMKRVLGTTMKPFMVRMIQRLLCSGADPLLQVLTGRCIFYESASQIDNEAVRLLIMTVAAERKEPWPHLQCIHVHERAWWEDWRLAMQADYWTEAETPAADDGGEQLNLVFTRSAKRMLANKHLEKAKKMSYEGGLDEQETHRKYVAGILRDCRLQKVDIDLKYFHYLLELC</sequence>
<dbReference type="PROSITE" id="PS50088">
    <property type="entry name" value="ANK_REPEAT"/>
    <property type="match status" value="2"/>
</dbReference>
<dbReference type="Gene3D" id="1.25.40.20">
    <property type="entry name" value="Ankyrin repeat-containing domain"/>
    <property type="match status" value="2"/>
</dbReference>
<dbReference type="EMBL" id="AMGV01000004">
    <property type="protein sequence ID" value="KEF58383.1"/>
    <property type="molecule type" value="Genomic_DNA"/>
</dbReference>
<evidence type="ECO:0000259" key="5">
    <source>
        <dbReference type="Pfam" id="PF14420"/>
    </source>
</evidence>
<dbReference type="PANTHER" id="PTHR24171">
    <property type="entry name" value="ANKYRIN REPEAT DOMAIN-CONTAINING PROTEIN 39-RELATED"/>
    <property type="match status" value="1"/>
</dbReference>
<dbReference type="Proteomes" id="UP000027920">
    <property type="component" value="Unassembled WGS sequence"/>
</dbReference>
<dbReference type="SUPFAM" id="SSF48403">
    <property type="entry name" value="Ankyrin repeat"/>
    <property type="match status" value="1"/>
</dbReference>
<feature type="domain" description="Clr5" evidence="5">
    <location>
        <begin position="1"/>
        <end position="52"/>
    </location>
</feature>
<organism evidence="6 7">
    <name type="scientific">Exophiala aquamarina CBS 119918</name>
    <dbReference type="NCBI Taxonomy" id="1182545"/>
    <lineage>
        <taxon>Eukaryota</taxon>
        <taxon>Fungi</taxon>
        <taxon>Dikarya</taxon>
        <taxon>Ascomycota</taxon>
        <taxon>Pezizomycotina</taxon>
        <taxon>Eurotiomycetes</taxon>
        <taxon>Chaetothyriomycetidae</taxon>
        <taxon>Chaetothyriales</taxon>
        <taxon>Herpotrichiellaceae</taxon>
        <taxon>Exophiala</taxon>
    </lineage>
</organism>
<dbReference type="Pfam" id="PF14420">
    <property type="entry name" value="Clr5"/>
    <property type="match status" value="1"/>
</dbReference>
<dbReference type="InterPro" id="IPR025676">
    <property type="entry name" value="Clr5_dom"/>
</dbReference>
<dbReference type="AlphaFoldDB" id="A0A072PGG5"/>
<dbReference type="RefSeq" id="XP_013260973.1">
    <property type="nucleotide sequence ID" value="XM_013405519.1"/>
</dbReference>
<accession>A0A072PGG5</accession>
<dbReference type="InterPro" id="IPR036770">
    <property type="entry name" value="Ankyrin_rpt-contain_sf"/>
</dbReference>
<evidence type="ECO:0000313" key="6">
    <source>
        <dbReference type="EMBL" id="KEF58383.1"/>
    </source>
</evidence>
<protein>
    <recommendedName>
        <fullName evidence="5">Clr5 domain-containing protein</fullName>
    </recommendedName>
</protein>
<keyword evidence="7" id="KW-1185">Reference proteome</keyword>
<dbReference type="GeneID" id="25281226"/>
<feature type="repeat" description="ANK" evidence="3">
    <location>
        <begin position="195"/>
        <end position="227"/>
    </location>
</feature>
<comment type="caution">
    <text evidence="6">The sequence shown here is derived from an EMBL/GenBank/DDBJ whole genome shotgun (WGS) entry which is preliminary data.</text>
</comment>
<dbReference type="VEuPathDB" id="FungiDB:A1O9_06309"/>
<dbReference type="Pfam" id="PF12796">
    <property type="entry name" value="Ank_2"/>
    <property type="match status" value="1"/>
</dbReference>
<keyword evidence="1" id="KW-0677">Repeat</keyword>
<dbReference type="STRING" id="1182545.A0A072PGG5"/>
<name>A0A072PGG5_9EURO</name>
<dbReference type="InterPro" id="IPR002110">
    <property type="entry name" value="Ankyrin_rpt"/>
</dbReference>
<reference evidence="6 7" key="1">
    <citation type="submission" date="2013-03" db="EMBL/GenBank/DDBJ databases">
        <title>The Genome Sequence of Exophiala aquamarina CBS 119918.</title>
        <authorList>
            <consortium name="The Broad Institute Genomics Platform"/>
            <person name="Cuomo C."/>
            <person name="de Hoog S."/>
            <person name="Gorbushina A."/>
            <person name="Walker B."/>
            <person name="Young S.K."/>
            <person name="Zeng Q."/>
            <person name="Gargeya S."/>
            <person name="Fitzgerald M."/>
            <person name="Haas B."/>
            <person name="Abouelleil A."/>
            <person name="Allen A.W."/>
            <person name="Alvarado L."/>
            <person name="Arachchi H.M."/>
            <person name="Berlin A.M."/>
            <person name="Chapman S.B."/>
            <person name="Gainer-Dewar J."/>
            <person name="Goldberg J."/>
            <person name="Griggs A."/>
            <person name="Gujja S."/>
            <person name="Hansen M."/>
            <person name="Howarth C."/>
            <person name="Imamovic A."/>
            <person name="Ireland A."/>
            <person name="Larimer J."/>
            <person name="McCowan C."/>
            <person name="Murphy C."/>
            <person name="Pearson M."/>
            <person name="Poon T.W."/>
            <person name="Priest M."/>
            <person name="Roberts A."/>
            <person name="Saif S."/>
            <person name="Shea T."/>
            <person name="Sisk P."/>
            <person name="Sykes S."/>
            <person name="Wortman J."/>
            <person name="Nusbaum C."/>
            <person name="Birren B."/>
        </authorList>
    </citation>
    <scope>NUCLEOTIDE SEQUENCE [LARGE SCALE GENOMIC DNA]</scope>
    <source>
        <strain evidence="6 7">CBS 119918</strain>
    </source>
</reference>
<gene>
    <name evidence="6" type="ORF">A1O9_06309</name>
</gene>
<keyword evidence="2 3" id="KW-0040">ANK repeat</keyword>
<dbReference type="OrthoDB" id="4153656at2759"/>
<dbReference type="PROSITE" id="PS50297">
    <property type="entry name" value="ANK_REP_REGION"/>
    <property type="match status" value="2"/>
</dbReference>
<evidence type="ECO:0000256" key="4">
    <source>
        <dbReference type="SAM" id="MobiDB-lite"/>
    </source>
</evidence>
<dbReference type="SMART" id="SM00248">
    <property type="entry name" value="ANK"/>
    <property type="match status" value="4"/>
</dbReference>
<feature type="region of interest" description="Disordered" evidence="4">
    <location>
        <begin position="61"/>
        <end position="96"/>
    </location>
</feature>
<evidence type="ECO:0000313" key="7">
    <source>
        <dbReference type="Proteomes" id="UP000027920"/>
    </source>
</evidence>
<evidence type="ECO:0000256" key="3">
    <source>
        <dbReference type="PROSITE-ProRule" id="PRU00023"/>
    </source>
</evidence>
<feature type="compositionally biased region" description="Polar residues" evidence="4">
    <location>
        <begin position="81"/>
        <end position="96"/>
    </location>
</feature>
<feature type="repeat" description="ANK" evidence="3">
    <location>
        <begin position="162"/>
        <end position="194"/>
    </location>
</feature>
<evidence type="ECO:0000256" key="1">
    <source>
        <dbReference type="ARBA" id="ARBA00022737"/>
    </source>
</evidence>
<evidence type="ECO:0000256" key="2">
    <source>
        <dbReference type="ARBA" id="ARBA00023043"/>
    </source>
</evidence>
<proteinExistence type="predicted"/>